<evidence type="ECO:0000313" key="6">
    <source>
        <dbReference type="EMBL" id="BDG07287.1"/>
    </source>
</evidence>
<dbReference type="PROSITE" id="PS51635">
    <property type="entry name" value="PNPLA"/>
    <property type="match status" value="1"/>
</dbReference>
<keyword evidence="4" id="KW-0732">Signal</keyword>
<evidence type="ECO:0000256" key="4">
    <source>
        <dbReference type="SAM" id="SignalP"/>
    </source>
</evidence>
<feature type="active site" description="Proton acceptor" evidence="2">
    <location>
        <position position="269"/>
    </location>
</feature>
<feature type="signal peptide" evidence="4">
    <location>
        <begin position="1"/>
        <end position="21"/>
    </location>
</feature>
<evidence type="ECO:0000256" key="2">
    <source>
        <dbReference type="PROSITE-ProRule" id="PRU01161"/>
    </source>
</evidence>
<feature type="active site" description="Nucleophile" evidence="2">
    <location>
        <position position="75"/>
    </location>
</feature>
<evidence type="ECO:0000313" key="7">
    <source>
        <dbReference type="Proteomes" id="UP001162734"/>
    </source>
</evidence>
<dbReference type="Proteomes" id="UP001162734">
    <property type="component" value="Chromosome"/>
</dbReference>
<protein>
    <recommendedName>
        <fullName evidence="5">PNPLA domain-containing protein</fullName>
    </recommendedName>
</protein>
<organism evidence="6 7">
    <name type="scientific">Anaeromyxobacter paludicola</name>
    <dbReference type="NCBI Taxonomy" id="2918171"/>
    <lineage>
        <taxon>Bacteria</taxon>
        <taxon>Pseudomonadati</taxon>
        <taxon>Myxococcota</taxon>
        <taxon>Myxococcia</taxon>
        <taxon>Myxococcales</taxon>
        <taxon>Cystobacterineae</taxon>
        <taxon>Anaeromyxobacteraceae</taxon>
        <taxon>Anaeromyxobacter</taxon>
    </lineage>
</organism>
<feature type="domain" description="PNPLA" evidence="5">
    <location>
        <begin position="37"/>
        <end position="282"/>
    </location>
</feature>
<keyword evidence="2" id="KW-0378">Hydrolase</keyword>
<evidence type="ECO:0000256" key="1">
    <source>
        <dbReference type="ARBA" id="ARBA00023098"/>
    </source>
</evidence>
<feature type="short sequence motif" description="DGA/G" evidence="2">
    <location>
        <begin position="269"/>
        <end position="271"/>
    </location>
</feature>
<evidence type="ECO:0000259" key="5">
    <source>
        <dbReference type="PROSITE" id="PS51635"/>
    </source>
</evidence>
<feature type="chain" id="PRO_5047199327" description="PNPLA domain-containing protein" evidence="4">
    <location>
        <begin position="22"/>
        <end position="762"/>
    </location>
</feature>
<gene>
    <name evidence="6" type="ORF">AMPC_04000</name>
</gene>
<dbReference type="RefSeq" id="WP_248343887.1">
    <property type="nucleotide sequence ID" value="NZ_AP025592.1"/>
</dbReference>
<keyword evidence="2" id="KW-0442">Lipid degradation</keyword>
<dbReference type="InterPro" id="IPR016035">
    <property type="entry name" value="Acyl_Trfase/lysoPLipase"/>
</dbReference>
<keyword evidence="7" id="KW-1185">Reference proteome</keyword>
<dbReference type="SUPFAM" id="SSF52151">
    <property type="entry name" value="FabD/lysophospholipase-like"/>
    <property type="match status" value="1"/>
</dbReference>
<dbReference type="Gene3D" id="3.40.1090.10">
    <property type="entry name" value="Cytosolic phospholipase A2 catalytic domain"/>
    <property type="match status" value="1"/>
</dbReference>
<feature type="short sequence motif" description="GXSXG" evidence="2">
    <location>
        <begin position="73"/>
        <end position="77"/>
    </location>
</feature>
<accession>A0ABN6N258</accession>
<comment type="caution">
    <text evidence="2">Lacks conserved residue(s) required for the propagation of feature annotation.</text>
</comment>
<name>A0ABN6N258_9BACT</name>
<sequence length="762" mass="80165">MVAPILEAIAAAAWLATGGVAADGAAQAADDTLSVSLTVSGGVSLGTYEAGLLSYAMEAVQRSPGASLPLLTGASAGSLNALLAVIAACGPERPAEPTGSLFWRTWIPVGFDQLFVDPPATPLGVFSRQWLDRGAARIEEAWNRGLDRSCDVVLGISATRARPRRLRAAGGRLELPSMEEKFALRIQGRGPGRPPRVTNYPVPNLWPAALLVTDEAGEVGFAALRDLVFASMSFPIAFPPQPLRTCAAGETARPGLCLESEARTAPYVDGGVFDNAPLRLAAGLARVGLQRLPGSGRLSWRDVPDPGVRDVPRDLALGFIDPDSAEYPAPRVAELTPDDGSLPRHVQDLLAAFVDTARSKELATLLEEQPGVADRIVLPTRHYPAAGAPIAAFLGFFETEFRVFDFHLGMYDASRMLAGGVHTPEGRVVAPPVAGAAARGGEGWRRFACMRAVFDGEPGAADACRGDALADFRVLLQVSLDELYSACARRPKAGAGDGAAWRNPRCEAAARGEPPPRVPGVTPAEPPDWRRQEAEPELAYALRLLSGYGFRFADLRVPPGREDLALARIRHELGRAARSLAAVQPGPRQGEVAFLSKLAADALAYSPPDHALHVTMGPAESEVGFSHGIRQDLLRTRLALSAAAGFRGLEGVFSSGAAAPFAGLLTAGIEAQPLGNSALSQFRFGLRGGWSFASGDDYGAGHCDVAASSSVSACSRPVVQALVGLTALERFRMQLVGEWFPGVGGRSTAWSLAPGIGLELGF</sequence>
<reference evidence="7" key="1">
    <citation type="journal article" date="2022" name="Int. J. Syst. Evol. Microbiol.">
        <title>Anaeromyxobacter oryzae sp. nov., Anaeromyxobacter diazotrophicus sp. nov. and Anaeromyxobacter paludicola sp. nov., isolated from paddy soils.</title>
        <authorList>
            <person name="Itoh H."/>
            <person name="Xu Z."/>
            <person name="Mise K."/>
            <person name="Masuda Y."/>
            <person name="Ushijima N."/>
            <person name="Hayakawa C."/>
            <person name="Shiratori Y."/>
            <person name="Senoo K."/>
        </authorList>
    </citation>
    <scope>NUCLEOTIDE SEQUENCE [LARGE SCALE GENOMIC DNA]</scope>
    <source>
        <strain evidence="7">Red630</strain>
    </source>
</reference>
<feature type="region of interest" description="Disordered" evidence="3">
    <location>
        <begin position="508"/>
        <end position="531"/>
    </location>
</feature>
<proteinExistence type="predicted"/>
<dbReference type="InterPro" id="IPR002641">
    <property type="entry name" value="PNPLA_dom"/>
</dbReference>
<evidence type="ECO:0000256" key="3">
    <source>
        <dbReference type="SAM" id="MobiDB-lite"/>
    </source>
</evidence>
<dbReference type="Pfam" id="PF01734">
    <property type="entry name" value="Patatin"/>
    <property type="match status" value="1"/>
</dbReference>
<keyword evidence="1 2" id="KW-0443">Lipid metabolism</keyword>
<dbReference type="EMBL" id="AP025592">
    <property type="protein sequence ID" value="BDG07287.1"/>
    <property type="molecule type" value="Genomic_DNA"/>
</dbReference>